<dbReference type="AlphaFoldDB" id="A0A1X2G7V7"/>
<organism evidence="2 3">
    <name type="scientific">Hesseltinella vesiculosa</name>
    <dbReference type="NCBI Taxonomy" id="101127"/>
    <lineage>
        <taxon>Eukaryota</taxon>
        <taxon>Fungi</taxon>
        <taxon>Fungi incertae sedis</taxon>
        <taxon>Mucoromycota</taxon>
        <taxon>Mucoromycotina</taxon>
        <taxon>Mucoromycetes</taxon>
        <taxon>Mucorales</taxon>
        <taxon>Cunninghamellaceae</taxon>
        <taxon>Hesseltinella</taxon>
    </lineage>
</organism>
<protein>
    <submittedName>
        <fullName evidence="2">Uncharacterized protein</fullName>
    </submittedName>
</protein>
<reference evidence="2 3" key="1">
    <citation type="submission" date="2016-07" db="EMBL/GenBank/DDBJ databases">
        <title>Pervasive Adenine N6-methylation of Active Genes in Fungi.</title>
        <authorList>
            <consortium name="DOE Joint Genome Institute"/>
            <person name="Mondo S.J."/>
            <person name="Dannebaum R.O."/>
            <person name="Kuo R.C."/>
            <person name="Labutti K."/>
            <person name="Haridas S."/>
            <person name="Kuo A."/>
            <person name="Salamov A."/>
            <person name="Ahrendt S.R."/>
            <person name="Lipzen A."/>
            <person name="Sullivan W."/>
            <person name="Andreopoulos W.B."/>
            <person name="Clum A."/>
            <person name="Lindquist E."/>
            <person name="Daum C."/>
            <person name="Ramamoorthy G.K."/>
            <person name="Gryganskyi A."/>
            <person name="Culley D."/>
            <person name="Magnuson J.K."/>
            <person name="James T.Y."/>
            <person name="O'Malley M.A."/>
            <person name="Stajich J.E."/>
            <person name="Spatafora J.W."/>
            <person name="Visel A."/>
            <person name="Grigoriev I.V."/>
        </authorList>
    </citation>
    <scope>NUCLEOTIDE SEQUENCE [LARGE SCALE GENOMIC DNA]</scope>
    <source>
        <strain evidence="2 3">NRRL 3301</strain>
    </source>
</reference>
<evidence type="ECO:0000313" key="3">
    <source>
        <dbReference type="Proteomes" id="UP000242146"/>
    </source>
</evidence>
<accession>A0A1X2G7V7</accession>
<name>A0A1X2G7V7_9FUNG</name>
<keyword evidence="3" id="KW-1185">Reference proteome</keyword>
<comment type="caution">
    <text evidence="2">The sequence shown here is derived from an EMBL/GenBank/DDBJ whole genome shotgun (WGS) entry which is preliminary data.</text>
</comment>
<evidence type="ECO:0000313" key="2">
    <source>
        <dbReference type="EMBL" id="ORX47237.1"/>
    </source>
</evidence>
<gene>
    <name evidence="2" type="ORF">DM01DRAFT_1143346</name>
</gene>
<evidence type="ECO:0000256" key="1">
    <source>
        <dbReference type="SAM" id="SignalP"/>
    </source>
</evidence>
<dbReference type="OrthoDB" id="10529575at2759"/>
<dbReference type="Proteomes" id="UP000242146">
    <property type="component" value="Unassembled WGS sequence"/>
</dbReference>
<feature type="signal peptide" evidence="1">
    <location>
        <begin position="1"/>
        <end position="24"/>
    </location>
</feature>
<feature type="chain" id="PRO_5011987335" evidence="1">
    <location>
        <begin position="25"/>
        <end position="142"/>
    </location>
</feature>
<proteinExistence type="predicted"/>
<sequence length="142" mass="15729">MTMMLVGLFFAMAVFLVGQFSVDAFCFENALETDNLLIVQLTNAGSGFVSFRQRLRPGQKECCNYQNLDCNQSNGGNNVMTTFQRSVFEPQWDSTVKTSVAEIDVPSGGFCRHSGDPADPTVEVYNAYGQQIEAVVRRIPQP</sequence>
<keyword evidence="1" id="KW-0732">Signal</keyword>
<dbReference type="EMBL" id="MCGT01000034">
    <property type="protein sequence ID" value="ORX47237.1"/>
    <property type="molecule type" value="Genomic_DNA"/>
</dbReference>